<keyword evidence="4" id="KW-1185">Reference proteome</keyword>
<name>A0A0F8AZR8_CERFI</name>
<evidence type="ECO:0000256" key="1">
    <source>
        <dbReference type="SAM" id="MobiDB-lite"/>
    </source>
</evidence>
<dbReference type="Pfam" id="PF20055">
    <property type="entry name" value="DUF6454"/>
    <property type="match status" value="1"/>
</dbReference>
<feature type="transmembrane region" description="Helical" evidence="2">
    <location>
        <begin position="17"/>
        <end position="35"/>
    </location>
</feature>
<keyword evidence="2" id="KW-0812">Transmembrane</keyword>
<evidence type="ECO:0000313" key="3">
    <source>
        <dbReference type="EMBL" id="KKF92475.1"/>
    </source>
</evidence>
<proteinExistence type="predicted"/>
<keyword evidence="2" id="KW-0472">Membrane</keyword>
<protein>
    <submittedName>
        <fullName evidence="3">Uncharacterized protein</fullName>
    </submittedName>
</protein>
<dbReference type="OrthoDB" id="71437at2759"/>
<organism evidence="3 4">
    <name type="scientific">Ceratocystis fimbriata f. sp. platani</name>
    <dbReference type="NCBI Taxonomy" id="88771"/>
    <lineage>
        <taxon>Eukaryota</taxon>
        <taxon>Fungi</taxon>
        <taxon>Dikarya</taxon>
        <taxon>Ascomycota</taxon>
        <taxon>Pezizomycotina</taxon>
        <taxon>Sordariomycetes</taxon>
        <taxon>Hypocreomycetidae</taxon>
        <taxon>Microascales</taxon>
        <taxon>Ceratocystidaceae</taxon>
        <taxon>Ceratocystis</taxon>
    </lineage>
</organism>
<evidence type="ECO:0000313" key="4">
    <source>
        <dbReference type="Proteomes" id="UP000034841"/>
    </source>
</evidence>
<dbReference type="InterPro" id="IPR046312">
    <property type="entry name" value="DUF6454"/>
</dbReference>
<dbReference type="Proteomes" id="UP000034841">
    <property type="component" value="Unassembled WGS sequence"/>
</dbReference>
<evidence type="ECO:0000256" key="2">
    <source>
        <dbReference type="SAM" id="Phobius"/>
    </source>
</evidence>
<dbReference type="AlphaFoldDB" id="A0A0F8AZR8"/>
<comment type="caution">
    <text evidence="3">The sequence shown here is derived from an EMBL/GenBank/DDBJ whole genome shotgun (WGS) entry which is preliminary data.</text>
</comment>
<sequence length="382" mass="41829">MSWQTLAPPRRGGSRSLAVYIIPASILCLLFFIVISKPSLANDALQQIGLPSPFSSGLNITVYRNESFAPMPLPKGHAGSADVDLMIRKLEGLSRSTQWTSIANISFEGEMFEPEGLVRLSDNRYIVSAGEYIAPVEKNAQGNYTSVGAGFAHLMVFNGRGERIADASISKAGSTEYHVGGIDFDGTYLWGTIGEYRPDSSAYVFRASPYTLQPEVLVRYPDHLGGIVHDTVANDITCLTWGGRKAVTFKLADDDADKTSAEGPQNDKKPLSPPHVIRTKENWSYFVDYQDCKWLGRPAASDDSVMLCSGVARLADGYVMGGISLVDVKTMEPIVEVPITLASSKGTRITMNPMDLAIVDGKLRLYWLPDQHESTLYIYEAQ</sequence>
<feature type="compositionally biased region" description="Basic and acidic residues" evidence="1">
    <location>
        <begin position="255"/>
        <end position="270"/>
    </location>
</feature>
<feature type="region of interest" description="Disordered" evidence="1">
    <location>
        <begin position="255"/>
        <end position="274"/>
    </location>
</feature>
<accession>A0A0F8AZR8</accession>
<reference evidence="3 4" key="1">
    <citation type="submission" date="2015-04" db="EMBL/GenBank/DDBJ databases">
        <title>Genome sequence of Ceratocystis platani, a major pathogen of plane trees.</title>
        <authorList>
            <person name="Belbahri L."/>
        </authorList>
    </citation>
    <scope>NUCLEOTIDE SEQUENCE [LARGE SCALE GENOMIC DNA]</scope>
    <source>
        <strain evidence="3 4">CFO</strain>
    </source>
</reference>
<keyword evidence="2" id="KW-1133">Transmembrane helix</keyword>
<dbReference type="EMBL" id="LBBL01000398">
    <property type="protein sequence ID" value="KKF92475.1"/>
    <property type="molecule type" value="Genomic_DNA"/>
</dbReference>
<gene>
    <name evidence="3" type="ORF">CFO_g5169</name>
</gene>